<keyword evidence="3" id="KW-1185">Reference proteome</keyword>
<dbReference type="Proteomes" id="UP000294513">
    <property type="component" value="Unassembled WGS sequence"/>
</dbReference>
<feature type="transmembrane region" description="Helical" evidence="1">
    <location>
        <begin position="12"/>
        <end position="37"/>
    </location>
</feature>
<gene>
    <name evidence="2" type="ORF">E1298_43195</name>
</gene>
<feature type="transmembrane region" description="Helical" evidence="1">
    <location>
        <begin position="49"/>
        <end position="69"/>
    </location>
</feature>
<keyword evidence="1" id="KW-0472">Membrane</keyword>
<evidence type="ECO:0000313" key="2">
    <source>
        <dbReference type="EMBL" id="TDD63759.1"/>
    </source>
</evidence>
<accession>A0A4R4ZZZ8</accession>
<dbReference type="EMBL" id="SMKU01000472">
    <property type="protein sequence ID" value="TDD63759.1"/>
    <property type="molecule type" value="Genomic_DNA"/>
</dbReference>
<feature type="transmembrane region" description="Helical" evidence="1">
    <location>
        <begin position="102"/>
        <end position="122"/>
    </location>
</feature>
<sequence length="131" mass="13482">MGRGEAGRGRGGALLWGVIAEICVGGSLFILLMSPTARRDAFFGPDGSVAVLVTALCVTAIEIVAALLLRRARQGIRWGVTLPGVLCAGVVGAMSLGNLTSGLVFLLLPAAVGMHLVSIYVARQRSPAIRA</sequence>
<name>A0A4R4ZZZ8_9ACTN</name>
<dbReference type="OrthoDB" id="3485735at2"/>
<proteinExistence type="predicted"/>
<reference evidence="2 3" key="1">
    <citation type="submission" date="2019-03" db="EMBL/GenBank/DDBJ databases">
        <title>Draft genome sequences of novel Actinobacteria.</title>
        <authorList>
            <person name="Sahin N."/>
            <person name="Ay H."/>
            <person name="Saygin H."/>
        </authorList>
    </citation>
    <scope>NUCLEOTIDE SEQUENCE [LARGE SCALE GENOMIC DNA]</scope>
    <source>
        <strain evidence="2 3">H3C3</strain>
    </source>
</reference>
<evidence type="ECO:0000313" key="3">
    <source>
        <dbReference type="Proteomes" id="UP000294513"/>
    </source>
</evidence>
<evidence type="ECO:0000256" key="1">
    <source>
        <dbReference type="SAM" id="Phobius"/>
    </source>
</evidence>
<dbReference type="AlphaFoldDB" id="A0A4R4ZZZ8"/>
<keyword evidence="1" id="KW-0812">Transmembrane</keyword>
<keyword evidence="1" id="KW-1133">Transmembrane helix</keyword>
<organism evidence="2 3">
    <name type="scientific">Actinomadura rubrisoli</name>
    <dbReference type="NCBI Taxonomy" id="2530368"/>
    <lineage>
        <taxon>Bacteria</taxon>
        <taxon>Bacillati</taxon>
        <taxon>Actinomycetota</taxon>
        <taxon>Actinomycetes</taxon>
        <taxon>Streptosporangiales</taxon>
        <taxon>Thermomonosporaceae</taxon>
        <taxon>Actinomadura</taxon>
    </lineage>
</organism>
<comment type="caution">
    <text evidence="2">The sequence shown here is derived from an EMBL/GenBank/DDBJ whole genome shotgun (WGS) entry which is preliminary data.</text>
</comment>
<feature type="transmembrane region" description="Helical" evidence="1">
    <location>
        <begin position="76"/>
        <end position="96"/>
    </location>
</feature>
<protein>
    <submittedName>
        <fullName evidence="2">Uncharacterized protein</fullName>
    </submittedName>
</protein>
<dbReference type="RefSeq" id="WP_131903183.1">
    <property type="nucleotide sequence ID" value="NZ_SMKU01000472.1"/>
</dbReference>